<dbReference type="CDD" id="cd07246">
    <property type="entry name" value="VOC_like"/>
    <property type="match status" value="1"/>
</dbReference>
<evidence type="ECO:0000259" key="1">
    <source>
        <dbReference type="PROSITE" id="PS51819"/>
    </source>
</evidence>
<evidence type="ECO:0000313" key="2">
    <source>
        <dbReference type="EMBL" id="RAK58493.1"/>
    </source>
</evidence>
<dbReference type="Pfam" id="PF00903">
    <property type="entry name" value="Glyoxalase"/>
    <property type="match status" value="1"/>
</dbReference>
<gene>
    <name evidence="2" type="ORF">DJ021_01105</name>
</gene>
<dbReference type="RefSeq" id="WP_111455771.1">
    <property type="nucleotide sequence ID" value="NZ_QFYP01000001.1"/>
</dbReference>
<dbReference type="AlphaFoldDB" id="A0A328ATR9"/>
<dbReference type="Gene3D" id="3.10.180.10">
    <property type="entry name" value="2,3-Dihydroxybiphenyl 1,2-Dioxygenase, domain 1"/>
    <property type="match status" value="1"/>
</dbReference>
<dbReference type="OrthoDB" id="9795306at2"/>
<sequence length="142" mass="15471">MTDTLEAQAPALPKTKGTVVPYLTVDGASKAAAFYIKAFGAEEAFRYPEDENGRTMHIHLYINGGSVMLSDGYPDQGHPALPPQGFQVQLILESGIEALFQRALDAGAEVVTPVQKMFWGDTWGQVRDPFGVTWGMNQRAQA</sequence>
<evidence type="ECO:0000313" key="3">
    <source>
        <dbReference type="Proteomes" id="UP000249842"/>
    </source>
</evidence>
<dbReference type="InterPro" id="IPR029068">
    <property type="entry name" value="Glyas_Bleomycin-R_OHBP_Dase"/>
</dbReference>
<proteinExistence type="predicted"/>
<dbReference type="PROSITE" id="PS51819">
    <property type="entry name" value="VOC"/>
    <property type="match status" value="1"/>
</dbReference>
<name>A0A328ATR9_9CAUL</name>
<reference evidence="3" key="1">
    <citation type="submission" date="2018-05" db="EMBL/GenBank/DDBJ databases">
        <authorList>
            <person name="Li X."/>
        </authorList>
    </citation>
    <scope>NUCLEOTIDE SEQUENCE [LARGE SCALE GENOMIC DNA]</scope>
    <source>
        <strain evidence="3">HKS-05</strain>
    </source>
</reference>
<protein>
    <submittedName>
        <fullName evidence="2">VOC family protein</fullName>
    </submittedName>
</protein>
<dbReference type="InterPro" id="IPR037523">
    <property type="entry name" value="VOC_core"/>
</dbReference>
<dbReference type="EMBL" id="QFYP01000001">
    <property type="protein sequence ID" value="RAK58493.1"/>
    <property type="molecule type" value="Genomic_DNA"/>
</dbReference>
<dbReference type="PANTHER" id="PTHR34109:SF1">
    <property type="entry name" value="VOC DOMAIN-CONTAINING PROTEIN"/>
    <property type="match status" value="1"/>
</dbReference>
<dbReference type="InterPro" id="IPR004360">
    <property type="entry name" value="Glyas_Fos-R_dOase_dom"/>
</dbReference>
<feature type="domain" description="VOC" evidence="1">
    <location>
        <begin position="15"/>
        <end position="139"/>
    </location>
</feature>
<accession>A0A328ATR9</accession>
<dbReference type="PANTHER" id="PTHR34109">
    <property type="entry name" value="BNAUNNG04460D PROTEIN-RELATED"/>
    <property type="match status" value="1"/>
</dbReference>
<comment type="caution">
    <text evidence="2">The sequence shown here is derived from an EMBL/GenBank/DDBJ whole genome shotgun (WGS) entry which is preliminary data.</text>
</comment>
<organism evidence="2 3">
    <name type="scientific">Phenylobacterium hankyongense</name>
    <dbReference type="NCBI Taxonomy" id="1813876"/>
    <lineage>
        <taxon>Bacteria</taxon>
        <taxon>Pseudomonadati</taxon>
        <taxon>Pseudomonadota</taxon>
        <taxon>Alphaproteobacteria</taxon>
        <taxon>Caulobacterales</taxon>
        <taxon>Caulobacteraceae</taxon>
        <taxon>Phenylobacterium</taxon>
    </lineage>
</organism>
<keyword evidence="3" id="KW-1185">Reference proteome</keyword>
<dbReference type="SUPFAM" id="SSF54593">
    <property type="entry name" value="Glyoxalase/Bleomycin resistance protein/Dihydroxybiphenyl dioxygenase"/>
    <property type="match status" value="1"/>
</dbReference>
<dbReference type="Proteomes" id="UP000249842">
    <property type="component" value="Unassembled WGS sequence"/>
</dbReference>